<feature type="transmembrane region" description="Helical" evidence="1">
    <location>
        <begin position="85"/>
        <end position="105"/>
    </location>
</feature>
<dbReference type="InterPro" id="IPR012373">
    <property type="entry name" value="Ferrdict_sens_TM"/>
</dbReference>
<feature type="domain" description="Protein FecR C-terminal" evidence="3">
    <location>
        <begin position="256"/>
        <end position="320"/>
    </location>
</feature>
<organism evidence="4 5">
    <name type="scientific">Gaoshiqia sediminis</name>
    <dbReference type="NCBI Taxonomy" id="2986998"/>
    <lineage>
        <taxon>Bacteria</taxon>
        <taxon>Pseudomonadati</taxon>
        <taxon>Bacteroidota</taxon>
        <taxon>Bacteroidia</taxon>
        <taxon>Marinilabiliales</taxon>
        <taxon>Prolixibacteraceae</taxon>
        <taxon>Gaoshiqia</taxon>
    </lineage>
</organism>
<protein>
    <submittedName>
        <fullName evidence="4">FecR family protein</fullName>
    </submittedName>
</protein>
<keyword evidence="1" id="KW-0472">Membrane</keyword>
<evidence type="ECO:0000259" key="2">
    <source>
        <dbReference type="Pfam" id="PF04773"/>
    </source>
</evidence>
<dbReference type="Gene3D" id="2.60.120.1440">
    <property type="match status" value="1"/>
</dbReference>
<dbReference type="PANTHER" id="PTHR30273">
    <property type="entry name" value="PERIPLASMIC SIGNAL SENSOR AND SIGMA FACTOR ACTIVATOR FECR-RELATED"/>
    <property type="match status" value="1"/>
</dbReference>
<evidence type="ECO:0000256" key="1">
    <source>
        <dbReference type="SAM" id="Phobius"/>
    </source>
</evidence>
<accession>A0AA41Y883</accession>
<evidence type="ECO:0000259" key="3">
    <source>
        <dbReference type="Pfam" id="PF16344"/>
    </source>
</evidence>
<evidence type="ECO:0000313" key="4">
    <source>
        <dbReference type="EMBL" id="MCW0482728.1"/>
    </source>
</evidence>
<dbReference type="PANTHER" id="PTHR30273:SF2">
    <property type="entry name" value="PROTEIN FECR"/>
    <property type="match status" value="1"/>
</dbReference>
<dbReference type="Proteomes" id="UP001163821">
    <property type="component" value="Unassembled WGS sequence"/>
</dbReference>
<dbReference type="GO" id="GO:0016989">
    <property type="term" value="F:sigma factor antagonist activity"/>
    <property type="evidence" value="ECO:0007669"/>
    <property type="project" value="TreeGrafter"/>
</dbReference>
<evidence type="ECO:0000313" key="5">
    <source>
        <dbReference type="Proteomes" id="UP001163821"/>
    </source>
</evidence>
<dbReference type="EMBL" id="JAPAAF010000008">
    <property type="protein sequence ID" value="MCW0482728.1"/>
    <property type="molecule type" value="Genomic_DNA"/>
</dbReference>
<feature type="domain" description="FecR protein" evidence="2">
    <location>
        <begin position="119"/>
        <end position="210"/>
    </location>
</feature>
<keyword evidence="1" id="KW-1133">Transmembrane helix</keyword>
<dbReference type="PIRSF" id="PIRSF018266">
    <property type="entry name" value="FecR"/>
    <property type="match status" value="1"/>
</dbReference>
<dbReference type="Pfam" id="PF16344">
    <property type="entry name" value="FecR_C"/>
    <property type="match status" value="1"/>
</dbReference>
<dbReference type="InterPro" id="IPR006860">
    <property type="entry name" value="FecR"/>
</dbReference>
<comment type="caution">
    <text evidence="4">The sequence shown here is derived from an EMBL/GenBank/DDBJ whole genome shotgun (WGS) entry which is preliminary data.</text>
</comment>
<gene>
    <name evidence="4" type="ORF">N2K84_08325</name>
</gene>
<name>A0AA41Y883_9BACT</name>
<dbReference type="RefSeq" id="WP_282591333.1">
    <property type="nucleotide sequence ID" value="NZ_JAPAAF010000008.1"/>
</dbReference>
<proteinExistence type="predicted"/>
<reference evidence="4" key="1">
    <citation type="submission" date="2022-10" db="EMBL/GenBank/DDBJ databases">
        <title>Gaoshiqiia sediminis gen. nov., sp. nov., isolated from coastal sediment.</title>
        <authorList>
            <person name="Yu W.X."/>
            <person name="Mu D.S."/>
            <person name="Du J.Z."/>
            <person name="Liang Y.Q."/>
        </authorList>
    </citation>
    <scope>NUCLEOTIDE SEQUENCE</scope>
    <source>
        <strain evidence="4">A06</strain>
    </source>
</reference>
<dbReference type="Gene3D" id="3.55.50.30">
    <property type="match status" value="1"/>
</dbReference>
<dbReference type="InterPro" id="IPR032508">
    <property type="entry name" value="FecR_C"/>
</dbReference>
<keyword evidence="1" id="KW-0812">Transmembrane</keyword>
<sequence length="332" mass="38268">MESNKIWELAVGSLHKSLNKEEEEEFGKIKDTDEVQKIIRQVNQVHFKTANSLLIHRVNKEKNWEYINHQTPTESKYRKLMIHSLKYAAVFALALLIGIMVPRFFGPDTDELPLNTIELEWGQMSKLTLSDGTEVWLNAGTKFEYPTSFDSRKRTVVLSGEAQFKVARNDKIPFEVKTKSGTIKVHGTTFNVESYDDDPNLVVTLIEGKVSVNDVHENPLVVLEPSEQFIFNKITGETNQRKINTEFYITWINGKILLNETKLSDLAKILERWYNVDIDLLGENIEDIKISGTIIKGKPLDLFLKILESMYGIEYELKANNDRKDELKIFKN</sequence>
<dbReference type="AlphaFoldDB" id="A0AA41Y883"/>
<keyword evidence="5" id="KW-1185">Reference proteome</keyword>
<dbReference type="FunFam" id="2.60.120.1440:FF:000001">
    <property type="entry name" value="Putative anti-sigma factor"/>
    <property type="match status" value="1"/>
</dbReference>
<dbReference type="Pfam" id="PF04773">
    <property type="entry name" value="FecR"/>
    <property type="match status" value="1"/>
</dbReference>